<dbReference type="EMBL" id="JBFOLJ010000016">
    <property type="protein sequence ID" value="KAL2468751.1"/>
    <property type="molecule type" value="Genomic_DNA"/>
</dbReference>
<protein>
    <submittedName>
        <fullName evidence="2">Uncharacterized protein</fullName>
    </submittedName>
</protein>
<comment type="caution">
    <text evidence="2">The sequence shown here is derived from an EMBL/GenBank/DDBJ whole genome shotgun (WGS) entry which is preliminary data.</text>
</comment>
<keyword evidence="1" id="KW-0472">Membrane</keyword>
<evidence type="ECO:0000256" key="1">
    <source>
        <dbReference type="SAM" id="Phobius"/>
    </source>
</evidence>
<keyword evidence="1" id="KW-1133">Transmembrane helix</keyword>
<organism evidence="2 3">
    <name type="scientific">Forsythia ovata</name>
    <dbReference type="NCBI Taxonomy" id="205694"/>
    <lineage>
        <taxon>Eukaryota</taxon>
        <taxon>Viridiplantae</taxon>
        <taxon>Streptophyta</taxon>
        <taxon>Embryophyta</taxon>
        <taxon>Tracheophyta</taxon>
        <taxon>Spermatophyta</taxon>
        <taxon>Magnoliopsida</taxon>
        <taxon>eudicotyledons</taxon>
        <taxon>Gunneridae</taxon>
        <taxon>Pentapetalae</taxon>
        <taxon>asterids</taxon>
        <taxon>lamiids</taxon>
        <taxon>Lamiales</taxon>
        <taxon>Oleaceae</taxon>
        <taxon>Forsythieae</taxon>
        <taxon>Forsythia</taxon>
    </lineage>
</organism>
<feature type="transmembrane region" description="Helical" evidence="1">
    <location>
        <begin position="14"/>
        <end position="35"/>
    </location>
</feature>
<dbReference type="AlphaFoldDB" id="A0ABD1PXW3"/>
<evidence type="ECO:0000313" key="3">
    <source>
        <dbReference type="Proteomes" id="UP001604277"/>
    </source>
</evidence>
<reference evidence="3" key="1">
    <citation type="submission" date="2024-07" db="EMBL/GenBank/DDBJ databases">
        <title>Two chromosome-level genome assemblies of Korean endemic species Abeliophyllum distichum and Forsythia ovata (Oleaceae).</title>
        <authorList>
            <person name="Jang H."/>
        </authorList>
    </citation>
    <scope>NUCLEOTIDE SEQUENCE [LARGE SCALE GENOMIC DNA]</scope>
</reference>
<name>A0ABD1PXW3_9LAMI</name>
<keyword evidence="3" id="KW-1185">Reference proteome</keyword>
<gene>
    <name evidence="2" type="ORF">Fot_50327</name>
</gene>
<accession>A0ABD1PXW3</accession>
<proteinExistence type="predicted"/>
<keyword evidence="1" id="KW-0812">Transmembrane</keyword>
<sequence length="122" mass="13316">MEIAKLRMGLEKGIYGGGGVALAMKGITQVFINFLKRRGLRATPWVDTHISETWFQFLVHFNLSADGGNSITSGSYAGCGSSTKNSISASTDSFLEDGMKLPSFEFDTFEGYANYIKKIEIA</sequence>
<dbReference type="Proteomes" id="UP001604277">
    <property type="component" value="Unassembled WGS sequence"/>
</dbReference>
<evidence type="ECO:0000313" key="2">
    <source>
        <dbReference type="EMBL" id="KAL2468751.1"/>
    </source>
</evidence>